<gene>
    <name evidence="2" type="ORF">L486_00281</name>
</gene>
<feature type="region of interest" description="Disordered" evidence="1">
    <location>
        <begin position="341"/>
        <end position="377"/>
    </location>
</feature>
<proteinExistence type="predicted"/>
<dbReference type="AlphaFoldDB" id="A0A1B9IYN1"/>
<reference evidence="2 3" key="1">
    <citation type="submission" date="2013-07" db="EMBL/GenBank/DDBJ databases">
        <title>The Genome Sequence of Kwoniella mangroviensis CBS10435.</title>
        <authorList>
            <consortium name="The Broad Institute Genome Sequencing Platform"/>
            <person name="Cuomo C."/>
            <person name="Litvintseva A."/>
            <person name="Chen Y."/>
            <person name="Heitman J."/>
            <person name="Sun S."/>
            <person name="Springer D."/>
            <person name="Dromer F."/>
            <person name="Young S.K."/>
            <person name="Zeng Q."/>
            <person name="Gargeya S."/>
            <person name="Fitzgerald M."/>
            <person name="Abouelleil A."/>
            <person name="Alvarado L."/>
            <person name="Berlin A.M."/>
            <person name="Chapman S.B."/>
            <person name="Dewar J."/>
            <person name="Goldberg J."/>
            <person name="Griggs A."/>
            <person name="Gujja S."/>
            <person name="Hansen M."/>
            <person name="Howarth C."/>
            <person name="Imamovic A."/>
            <person name="Larimer J."/>
            <person name="McCowan C."/>
            <person name="Murphy C."/>
            <person name="Pearson M."/>
            <person name="Priest M."/>
            <person name="Roberts A."/>
            <person name="Saif S."/>
            <person name="Shea T."/>
            <person name="Sykes S."/>
            <person name="Wortman J."/>
            <person name="Nusbaum C."/>
            <person name="Birren B."/>
        </authorList>
    </citation>
    <scope>NUCLEOTIDE SEQUENCE [LARGE SCALE GENOMIC DNA]</scope>
    <source>
        <strain evidence="2 3">CBS 10435</strain>
    </source>
</reference>
<feature type="region of interest" description="Disordered" evidence="1">
    <location>
        <begin position="407"/>
        <end position="429"/>
    </location>
</feature>
<dbReference type="Proteomes" id="UP000092583">
    <property type="component" value="Unassembled WGS sequence"/>
</dbReference>
<reference evidence="3" key="2">
    <citation type="submission" date="2013-12" db="EMBL/GenBank/DDBJ databases">
        <title>Evolution of pathogenesis and genome organization in the Tremellales.</title>
        <authorList>
            <person name="Cuomo C."/>
            <person name="Litvintseva A."/>
            <person name="Heitman J."/>
            <person name="Chen Y."/>
            <person name="Sun S."/>
            <person name="Springer D."/>
            <person name="Dromer F."/>
            <person name="Young S."/>
            <person name="Zeng Q."/>
            <person name="Chapman S."/>
            <person name="Gujja S."/>
            <person name="Saif S."/>
            <person name="Birren B."/>
        </authorList>
    </citation>
    <scope>NUCLEOTIDE SEQUENCE [LARGE SCALE GENOMIC DNA]</scope>
    <source>
        <strain evidence="3">CBS 10435</strain>
    </source>
</reference>
<accession>A0A1B9IYN1</accession>
<keyword evidence="3" id="KW-1185">Reference proteome</keyword>
<sequence>MSSTSSDVISELPSSSRIASHLSTQQAQGDYSLVLARYKVVETVEYECTEEIQAVRNHLVQHRDALSGMVSVLKRPWRAAEGVRLSEVQPELYTLLKSARFSYRGEAFYTSFVRLSIDAVFADRAESRWGLATDEHDAISEHVLSSFNLVSLIPVVPDRTVGLGPESIQIRKDESSLPLNGRTEVFVVSRSEKVLCSLSGMHTCPSWYPWILIEDKCGRGMMDKGRLQNHTAKRVALQIYVNLWQQASRADPDNCMPLSSMARRVYGLRTFTNVWEIDMMVFDDSNFNIVPIFTADLLDPSSMLQMICVLKSIREERRERYITIGNWLWCLRDKFQPLLQPGQATSVRGGKKGRSSHSTGVSPYARPTQAGPTPATLLTSSPLHQSHVHGHVTKVEKWLQSVIAPLSETPKSPASNSNHLASRRRRLSM</sequence>
<name>A0A1B9IYN1_9TREE</name>
<evidence type="ECO:0000313" key="2">
    <source>
        <dbReference type="EMBL" id="OCF60645.1"/>
    </source>
</evidence>
<evidence type="ECO:0000256" key="1">
    <source>
        <dbReference type="SAM" id="MobiDB-lite"/>
    </source>
</evidence>
<feature type="compositionally biased region" description="Polar residues" evidence="1">
    <location>
        <begin position="409"/>
        <end position="420"/>
    </location>
</feature>
<evidence type="ECO:0000313" key="3">
    <source>
        <dbReference type="Proteomes" id="UP000092583"/>
    </source>
</evidence>
<dbReference type="EMBL" id="KI669459">
    <property type="protein sequence ID" value="OCF60645.1"/>
    <property type="molecule type" value="Genomic_DNA"/>
</dbReference>
<organism evidence="2 3">
    <name type="scientific">Kwoniella mangroviensis CBS 10435</name>
    <dbReference type="NCBI Taxonomy" id="1331196"/>
    <lineage>
        <taxon>Eukaryota</taxon>
        <taxon>Fungi</taxon>
        <taxon>Dikarya</taxon>
        <taxon>Basidiomycota</taxon>
        <taxon>Agaricomycotina</taxon>
        <taxon>Tremellomycetes</taxon>
        <taxon>Tremellales</taxon>
        <taxon>Cryptococcaceae</taxon>
        <taxon>Kwoniella</taxon>
    </lineage>
</organism>
<protein>
    <submittedName>
        <fullName evidence="2">Uncharacterized protein</fullName>
    </submittedName>
</protein>